<accession>A0A0L0F8C2</accession>
<sequence>REDWGAHKKTCASTKKKRVERKKKLEEANARIANDKILEEISNSDTGTAQARTQIRVSPQIQPSAIPPTPSPTSRQSNPTSSAKIPVKEHAQKTQSASRPQTRAQAQGQAKEVGQTTARTQTPTVVKPPTQGNAAAQSQGRSTTHARAEPRAQTQKQPQPQRVPQSGPQTTVRTPAAAIVKPTTQASTLSQQPQSVPPNISGRTTVRPPTDVPDPAQSQGKPATHTPSQPQPQKHPQTAQSMENAQSQAPSATHARTAASTPAGLGIHSGTPTPIPTSKQQQSSVQARKGPTDPQPTVSANKDARNPSNANSPAEVTAILQCGATAKPQSATVAMVRTAPLDDALTSTAVGVLKVGPSLNDGVTAHVVPPALEKTQDITTAKTVPAANVGETMVGTGVSKLTAARISVTTLSTHTSAPAGNLTKAGTKPISVAGIPTATWSQPRVATEGISATASANMASNTYAGETTVTPSLSQPATATATVNKPATGTVTMTTTSVGRPATELLSTPVAAVSIIPTTAPTGKPSTAGRISPKTAGIPSVGMSRKVDTELSTIPPAAGKNDSEVCCWSGELCLSVYHCS</sequence>
<gene>
    <name evidence="2" type="ORF">SARC_14643</name>
</gene>
<feature type="compositionally biased region" description="Low complexity" evidence="1">
    <location>
        <begin position="120"/>
        <end position="131"/>
    </location>
</feature>
<keyword evidence="3" id="KW-1185">Reference proteome</keyword>
<dbReference type="AlphaFoldDB" id="A0A0L0F8C2"/>
<proteinExistence type="predicted"/>
<organism evidence="2 3">
    <name type="scientific">Sphaeroforma arctica JP610</name>
    <dbReference type="NCBI Taxonomy" id="667725"/>
    <lineage>
        <taxon>Eukaryota</taxon>
        <taxon>Ichthyosporea</taxon>
        <taxon>Ichthyophonida</taxon>
        <taxon>Sphaeroforma</taxon>
    </lineage>
</organism>
<feature type="region of interest" description="Disordered" evidence="1">
    <location>
        <begin position="517"/>
        <end position="541"/>
    </location>
</feature>
<feature type="compositionally biased region" description="Polar residues" evidence="1">
    <location>
        <begin position="295"/>
        <end position="313"/>
    </location>
</feature>
<feature type="compositionally biased region" description="Polar residues" evidence="1">
    <location>
        <begin position="270"/>
        <end position="286"/>
    </location>
</feature>
<dbReference type="STRING" id="667725.A0A0L0F8C2"/>
<feature type="compositionally biased region" description="Low complexity" evidence="1">
    <location>
        <begin position="203"/>
        <end position="215"/>
    </location>
</feature>
<feature type="compositionally biased region" description="Polar residues" evidence="1">
    <location>
        <begin position="152"/>
        <end position="173"/>
    </location>
</feature>
<evidence type="ECO:0000256" key="1">
    <source>
        <dbReference type="SAM" id="MobiDB-lite"/>
    </source>
</evidence>
<dbReference type="Proteomes" id="UP000054560">
    <property type="component" value="Unassembled WGS sequence"/>
</dbReference>
<feature type="region of interest" description="Disordered" evidence="1">
    <location>
        <begin position="1"/>
        <end position="22"/>
    </location>
</feature>
<feature type="compositionally biased region" description="Polar residues" evidence="1">
    <location>
        <begin position="182"/>
        <end position="202"/>
    </location>
</feature>
<feature type="region of interest" description="Disordered" evidence="1">
    <location>
        <begin position="35"/>
        <end position="313"/>
    </location>
</feature>
<protein>
    <submittedName>
        <fullName evidence="2">Uncharacterized protein</fullName>
    </submittedName>
</protein>
<dbReference type="RefSeq" id="XP_014146698.1">
    <property type="nucleotide sequence ID" value="XM_014291223.1"/>
</dbReference>
<reference evidence="2 3" key="1">
    <citation type="submission" date="2011-02" db="EMBL/GenBank/DDBJ databases">
        <title>The Genome Sequence of Sphaeroforma arctica JP610.</title>
        <authorList>
            <consortium name="The Broad Institute Genome Sequencing Platform"/>
            <person name="Russ C."/>
            <person name="Cuomo C."/>
            <person name="Young S.K."/>
            <person name="Zeng Q."/>
            <person name="Gargeya S."/>
            <person name="Alvarado L."/>
            <person name="Berlin A."/>
            <person name="Chapman S.B."/>
            <person name="Chen Z."/>
            <person name="Freedman E."/>
            <person name="Gellesch M."/>
            <person name="Goldberg J."/>
            <person name="Griggs A."/>
            <person name="Gujja S."/>
            <person name="Heilman E."/>
            <person name="Heiman D."/>
            <person name="Howarth C."/>
            <person name="Mehta T."/>
            <person name="Neiman D."/>
            <person name="Pearson M."/>
            <person name="Roberts A."/>
            <person name="Saif S."/>
            <person name="Shea T."/>
            <person name="Shenoy N."/>
            <person name="Sisk P."/>
            <person name="Stolte C."/>
            <person name="Sykes S."/>
            <person name="White J."/>
            <person name="Yandava C."/>
            <person name="Burger G."/>
            <person name="Gray M.W."/>
            <person name="Holland P.W.H."/>
            <person name="King N."/>
            <person name="Lang F.B.F."/>
            <person name="Roger A.J."/>
            <person name="Ruiz-Trillo I."/>
            <person name="Haas B."/>
            <person name="Nusbaum C."/>
            <person name="Birren B."/>
        </authorList>
    </citation>
    <scope>NUCLEOTIDE SEQUENCE [LARGE SCALE GENOMIC DNA]</scope>
    <source>
        <strain evidence="2 3">JP610</strain>
    </source>
</reference>
<dbReference type="GeneID" id="25915147"/>
<feature type="non-terminal residue" evidence="2">
    <location>
        <position position="1"/>
    </location>
</feature>
<feature type="compositionally biased region" description="Polar residues" evidence="1">
    <location>
        <begin position="216"/>
        <end position="251"/>
    </location>
</feature>
<feature type="compositionally biased region" description="Polar residues" evidence="1">
    <location>
        <begin position="132"/>
        <end position="145"/>
    </location>
</feature>
<feature type="compositionally biased region" description="Polar residues" evidence="1">
    <location>
        <begin position="93"/>
        <end position="119"/>
    </location>
</feature>
<feature type="compositionally biased region" description="Polar residues" evidence="1">
    <location>
        <begin position="41"/>
        <end position="57"/>
    </location>
</feature>
<feature type="compositionally biased region" description="Basic residues" evidence="1">
    <location>
        <begin position="7"/>
        <end position="22"/>
    </location>
</feature>
<evidence type="ECO:0000313" key="2">
    <source>
        <dbReference type="EMBL" id="KNC72796.1"/>
    </source>
</evidence>
<name>A0A0L0F8C2_9EUKA</name>
<dbReference type="EMBL" id="KQ246494">
    <property type="protein sequence ID" value="KNC72796.1"/>
    <property type="molecule type" value="Genomic_DNA"/>
</dbReference>
<evidence type="ECO:0000313" key="3">
    <source>
        <dbReference type="Proteomes" id="UP000054560"/>
    </source>
</evidence>